<sequence length="133" mass="14650">MDGRCQCQPHYHLNKTLNMCVSTVKGSTDDPIWLARQSTRPNQPNAESCHDDLSSRLWYKRGPSRHTVPDGPQIVLSRSRNPPLVLGSPRGPNAIGKTPRALLWTNSTSTGCAPQAGTQTHQRQVSVTDPIRS</sequence>
<proteinExistence type="predicted"/>
<name>A0A7R9JZ23_TIMGE</name>
<organism evidence="2">
    <name type="scientific">Timema genevievae</name>
    <name type="common">Walking stick</name>
    <dbReference type="NCBI Taxonomy" id="629358"/>
    <lineage>
        <taxon>Eukaryota</taxon>
        <taxon>Metazoa</taxon>
        <taxon>Ecdysozoa</taxon>
        <taxon>Arthropoda</taxon>
        <taxon>Hexapoda</taxon>
        <taxon>Insecta</taxon>
        <taxon>Pterygota</taxon>
        <taxon>Neoptera</taxon>
        <taxon>Polyneoptera</taxon>
        <taxon>Phasmatodea</taxon>
        <taxon>Timematodea</taxon>
        <taxon>Timematoidea</taxon>
        <taxon>Timematidae</taxon>
        <taxon>Timema</taxon>
    </lineage>
</organism>
<feature type="region of interest" description="Disordered" evidence="1">
    <location>
        <begin position="63"/>
        <end position="133"/>
    </location>
</feature>
<feature type="compositionally biased region" description="Polar residues" evidence="1">
    <location>
        <begin position="104"/>
        <end position="127"/>
    </location>
</feature>
<gene>
    <name evidence="2" type="ORF">TGEB3V08_LOCUS5257</name>
</gene>
<protein>
    <submittedName>
        <fullName evidence="2">Uncharacterized protein</fullName>
    </submittedName>
</protein>
<accession>A0A7R9JZ23</accession>
<evidence type="ECO:0000313" key="2">
    <source>
        <dbReference type="EMBL" id="CAD7593258.1"/>
    </source>
</evidence>
<dbReference type="AlphaFoldDB" id="A0A7R9JZ23"/>
<evidence type="ECO:0000256" key="1">
    <source>
        <dbReference type="SAM" id="MobiDB-lite"/>
    </source>
</evidence>
<reference evidence="2" key="1">
    <citation type="submission" date="2020-11" db="EMBL/GenBank/DDBJ databases">
        <authorList>
            <person name="Tran Van P."/>
        </authorList>
    </citation>
    <scope>NUCLEOTIDE SEQUENCE</scope>
</reference>
<dbReference type="EMBL" id="OE840922">
    <property type="protein sequence ID" value="CAD7593258.1"/>
    <property type="molecule type" value="Genomic_DNA"/>
</dbReference>